<evidence type="ECO:0000313" key="2">
    <source>
        <dbReference type="EMBL" id="KAF7231881.1"/>
    </source>
</evidence>
<protein>
    <submittedName>
        <fullName evidence="2">Uncharacterized protein</fullName>
    </submittedName>
</protein>
<name>A0A8S9Y847_9TREM</name>
<keyword evidence="1" id="KW-1133">Transmembrane helix</keyword>
<evidence type="ECO:0000256" key="1">
    <source>
        <dbReference type="SAM" id="Phobius"/>
    </source>
</evidence>
<organism evidence="2 3">
    <name type="scientific">Paragonimus skrjabini miyazakii</name>
    <dbReference type="NCBI Taxonomy" id="59628"/>
    <lineage>
        <taxon>Eukaryota</taxon>
        <taxon>Metazoa</taxon>
        <taxon>Spiralia</taxon>
        <taxon>Lophotrochozoa</taxon>
        <taxon>Platyhelminthes</taxon>
        <taxon>Trematoda</taxon>
        <taxon>Digenea</taxon>
        <taxon>Plagiorchiida</taxon>
        <taxon>Troglotremata</taxon>
        <taxon>Troglotrematidae</taxon>
        <taxon>Paragonimus</taxon>
    </lineage>
</organism>
<sequence length="348" mass="39690">MPVEMKNEPVLEGEKNQKLNNGMYFHGSVCPPGWSPLVSEGSTKCFPDGSTSAASAIQLVARAQTMSVPTTRTWQHPDNLGEMLELKNIVENLKPHGTYLQAQQDAMDLVQNLYYLGFGNEEILLMLTISIGLALVGLTLTTTIFFGLTKPMQWKRKDTAWLHENRLQRLLPFIPKIVYPCARIPVTLFSALHRCLANEATYFGESFKNSKVGKLVRETLNIYRRQIVLERLEDLRRTELLKELLAQLTVDRIVETAKLAQERYTVGQPTLFPFDGRIKVKRKTTAVLQPYLRLPSHYDAAFFLLHPLFWKRSHLLQIKHPAPLYSLKLPDRPLNLKMKENGINDPGV</sequence>
<comment type="caution">
    <text evidence="2">The sequence shown here is derived from an EMBL/GenBank/DDBJ whole genome shotgun (WGS) entry which is preliminary data.</text>
</comment>
<gene>
    <name evidence="2" type="ORF">EG68_11818</name>
</gene>
<keyword evidence="1" id="KW-0472">Membrane</keyword>
<keyword evidence="1" id="KW-0812">Transmembrane</keyword>
<proteinExistence type="predicted"/>
<dbReference type="OrthoDB" id="6279044at2759"/>
<reference evidence="2" key="1">
    <citation type="submission" date="2019-07" db="EMBL/GenBank/DDBJ databases">
        <title>Annotation for the trematode Paragonimus miyazaki's.</title>
        <authorList>
            <person name="Choi Y.-J."/>
        </authorList>
    </citation>
    <scope>NUCLEOTIDE SEQUENCE</scope>
    <source>
        <strain evidence="2">Japan</strain>
    </source>
</reference>
<keyword evidence="3" id="KW-1185">Reference proteome</keyword>
<accession>A0A8S9Y847</accession>
<dbReference type="EMBL" id="JTDE01022249">
    <property type="protein sequence ID" value="KAF7231881.1"/>
    <property type="molecule type" value="Genomic_DNA"/>
</dbReference>
<dbReference type="Proteomes" id="UP000822476">
    <property type="component" value="Unassembled WGS sequence"/>
</dbReference>
<feature type="transmembrane region" description="Helical" evidence="1">
    <location>
        <begin position="123"/>
        <end position="148"/>
    </location>
</feature>
<evidence type="ECO:0000313" key="3">
    <source>
        <dbReference type="Proteomes" id="UP000822476"/>
    </source>
</evidence>
<dbReference type="AlphaFoldDB" id="A0A8S9Y847"/>